<sequence>MAPTFYDGQLWVSSHGKTNQPRQLVVLYIANKQITLGSQLSIDVNLEFFIISLCPGLENEVMYKGARIQILMHHPSDDMAVAVKLSMVPNPVVKSICSDHTNGPDDVPIIKGCPASTDPEPAHTDSVMTSTETPVDDEKAPSSNPVGCGYKGHDCNQHKPQIIVQHHPSDDMAVAVKLSMVPNPVVKSICSDHTNGPDDVPIIEKCPASTDPEPAHTDSVMTSTKTPVDDEKAPSSK</sequence>
<organism evidence="2">
    <name type="scientific">Brassica cretica</name>
    <name type="common">Mustard</name>
    <dbReference type="NCBI Taxonomy" id="69181"/>
    <lineage>
        <taxon>Eukaryota</taxon>
        <taxon>Viridiplantae</taxon>
        <taxon>Streptophyta</taxon>
        <taxon>Embryophyta</taxon>
        <taxon>Tracheophyta</taxon>
        <taxon>Spermatophyta</taxon>
        <taxon>Magnoliopsida</taxon>
        <taxon>eudicotyledons</taxon>
        <taxon>Gunneridae</taxon>
        <taxon>Pentapetalae</taxon>
        <taxon>rosids</taxon>
        <taxon>malvids</taxon>
        <taxon>Brassicales</taxon>
        <taxon>Brassicaceae</taxon>
        <taxon>Brassiceae</taxon>
        <taxon>Brassica</taxon>
    </lineage>
</organism>
<evidence type="ECO:0000256" key="1">
    <source>
        <dbReference type="SAM" id="MobiDB-lite"/>
    </source>
</evidence>
<name>A0A8S9FER6_BRACR</name>
<gene>
    <name evidence="2" type="ORF">F2Q70_00030867</name>
</gene>
<comment type="caution">
    <text evidence="2">The sequence shown here is derived from an EMBL/GenBank/DDBJ whole genome shotgun (WGS) entry which is preliminary data.</text>
</comment>
<evidence type="ECO:0000313" key="2">
    <source>
        <dbReference type="EMBL" id="KAF2530966.1"/>
    </source>
</evidence>
<accession>A0A8S9FER6</accession>
<feature type="region of interest" description="Disordered" evidence="1">
    <location>
        <begin position="192"/>
        <end position="237"/>
    </location>
</feature>
<dbReference type="EMBL" id="QGKY02002305">
    <property type="protein sequence ID" value="KAF2530966.1"/>
    <property type="molecule type" value="Genomic_DNA"/>
</dbReference>
<feature type="compositionally biased region" description="Basic and acidic residues" evidence="1">
    <location>
        <begin position="227"/>
        <end position="237"/>
    </location>
</feature>
<feature type="region of interest" description="Disordered" evidence="1">
    <location>
        <begin position="113"/>
        <end position="143"/>
    </location>
</feature>
<reference evidence="2" key="1">
    <citation type="submission" date="2019-12" db="EMBL/GenBank/DDBJ databases">
        <title>Genome sequencing and annotation of Brassica cretica.</title>
        <authorList>
            <person name="Studholme D.J."/>
            <person name="Sarris P.F."/>
        </authorList>
    </citation>
    <scope>NUCLEOTIDE SEQUENCE</scope>
    <source>
        <strain evidence="2">PFS-102/07</strain>
        <tissue evidence="2">Leaf</tissue>
    </source>
</reference>
<proteinExistence type="predicted"/>
<dbReference type="AlphaFoldDB" id="A0A8S9FER6"/>
<protein>
    <submittedName>
        <fullName evidence="2">Uncharacterized protein</fullName>
    </submittedName>
</protein>